<dbReference type="InterPro" id="IPR029063">
    <property type="entry name" value="SAM-dependent_MTases_sf"/>
</dbReference>
<dbReference type="SUPFAM" id="SSF53335">
    <property type="entry name" value="S-adenosyl-L-methionine-dependent methyltransferases"/>
    <property type="match status" value="1"/>
</dbReference>
<dbReference type="OrthoDB" id="9780095at2"/>
<dbReference type="CDD" id="cd02440">
    <property type="entry name" value="AdoMet_MTases"/>
    <property type="match status" value="1"/>
</dbReference>
<gene>
    <name evidence="2" type="ORF">SAMN05444167_1776</name>
</gene>
<protein>
    <recommendedName>
        <fullName evidence="4">Methyltransferase domain-containing protein</fullName>
    </recommendedName>
</protein>
<evidence type="ECO:0008006" key="4">
    <source>
        <dbReference type="Google" id="ProtNLM"/>
    </source>
</evidence>
<accession>A0A1G7JCY6</accession>
<organism evidence="2 3">
    <name type="scientific">Terriglobus roseus</name>
    <dbReference type="NCBI Taxonomy" id="392734"/>
    <lineage>
        <taxon>Bacteria</taxon>
        <taxon>Pseudomonadati</taxon>
        <taxon>Acidobacteriota</taxon>
        <taxon>Terriglobia</taxon>
        <taxon>Terriglobales</taxon>
        <taxon>Acidobacteriaceae</taxon>
        <taxon>Terriglobus</taxon>
    </lineage>
</organism>
<keyword evidence="3" id="KW-1185">Reference proteome</keyword>
<dbReference type="Proteomes" id="UP000182427">
    <property type="component" value="Chromosome I"/>
</dbReference>
<dbReference type="EMBL" id="LT629690">
    <property type="protein sequence ID" value="SDF22790.1"/>
    <property type="molecule type" value="Genomic_DNA"/>
</dbReference>
<feature type="region of interest" description="Disordered" evidence="1">
    <location>
        <begin position="233"/>
        <end position="259"/>
    </location>
</feature>
<dbReference type="RefSeq" id="WP_083344810.1">
    <property type="nucleotide sequence ID" value="NZ_LT629690.1"/>
</dbReference>
<evidence type="ECO:0000313" key="3">
    <source>
        <dbReference type="Proteomes" id="UP000182427"/>
    </source>
</evidence>
<dbReference type="AlphaFoldDB" id="A0A1G7JCY6"/>
<evidence type="ECO:0000313" key="2">
    <source>
        <dbReference type="EMBL" id="SDF22790.1"/>
    </source>
</evidence>
<evidence type="ECO:0000256" key="1">
    <source>
        <dbReference type="SAM" id="MobiDB-lite"/>
    </source>
</evidence>
<dbReference type="Gene3D" id="3.40.50.150">
    <property type="entry name" value="Vaccinia Virus protein VP39"/>
    <property type="match status" value="1"/>
</dbReference>
<proteinExistence type="predicted"/>
<name>A0A1G7JCY6_9BACT</name>
<reference evidence="2 3" key="1">
    <citation type="submission" date="2016-10" db="EMBL/GenBank/DDBJ databases">
        <authorList>
            <person name="de Groot N.N."/>
        </authorList>
    </citation>
    <scope>NUCLEOTIDE SEQUENCE [LARGE SCALE GENOMIC DNA]</scope>
    <source>
        <strain evidence="2 3">GAS232</strain>
    </source>
</reference>
<sequence length="259" mass="29090">MKISDAAARTTRKILEPLKAPLRKLLGRPQPPKVKPKHDFDVKYGVDTSGLIDARDLHSGHQNDQFITAYFGVPPSRLANAFELWQRTTTEKPASQYRFIDVGCGKGRAVLLASQFEFRDVFGIELQPKLAEIASENVRGYREQNSVPMDISILCGDGPSLLPELLAGPVLIYLYNPFQAPVLRTLLESIINQSEKLSGPIDVLYLYPEYEKVFSEFPLFQKICHEEIGISEEDQDDGLSGPLDPCSLYRLEPQRQTSP</sequence>